<comment type="similarity">
    <text evidence="4">Belongs to the TonB-dependent receptor family.</text>
</comment>
<keyword evidence="2 4" id="KW-0472">Membrane</keyword>
<keyword evidence="8" id="KW-1185">Reference proteome</keyword>
<keyword evidence="3" id="KW-0998">Cell outer membrane</keyword>
<sequence>MPMPLIKPKKIHHQKPHNSAAHTIPVHSSVAVPATPATTQHQKASIEAASQPEQIEASGSEHMIVTGTLLHDPNLRNASPITRLNTKDMQRRGLKTVTQMLQSISSNGSGNLTSAFSANGAFAQGASAPSMHGLTVDSTLVLMDGQRLSYYPLSDDGERNFVDTNWIPMSLIQTVDVKKDGGSATYGADAVAGVINMITRKEIQGFEGNAEGGLNQRGDGGHQRLYATYGHGSLARDGYNFYVNAEYQNDDALYNRQLGYPFKTSDLTGIGGTNGQTNILASDGSIANFSATPAAMVRPSNGQGGGVGGWNLLNPSNCKTQIVRGYAAGTPAGSVSSACTQDTVNNYSLITPEDRRIEATGHLTVNVGPRAEWTSMFTYSQNLSYSTGSPASVRSQTQARLADTRNIVLPVYLSNGQLNPNNPYAAQGTPAQIYYTFGDMVPTTTEFSQNFRGSTRLSGWQPSHWGGNWNYDVNFVGMNTKLQQTITGVPTINGIRQAVANGTYNFIEPWLNTDAVRQSIAPTNVMNALTQMYSGEAVLSKGLFHLPGGMVNLAVGANVRYESLNDPSANPVNFSDLGAQYTSKINPFNAVGSRWVESGFYEVGIPVVKMLSIDTSGRFDHYSEGFSHFSPKVGVNFRPLHELTLRGTYTNGFRVPSFAETGGSQVGYVPYAITNKAWLAQHQNPNGTPNNYAQSYSIGLNTAGNPNLKPEISSNFTGGMVLTPASNVTLSVDYYYIKKSNYIAPNPVSYKSVANAYITGQALPAGVSVQPDIPDVQNPTAPVRPAQINLGYVNTSYVMTDGVEAEFSANIPLRGFLRDVTWYSKGEATWTHRYNMSMPGLGIERFAGTLGPYNTTSGSGTPQWRANWANTVIYKKLTATATVYYTSGYKTTAEDANGPNTANDCSTSVVPSNSSFVPQNQCSVKSFWDVDLTLNYQLNKRVGLYTNVYNIFGFKSPYDFGTYGAYLYNSSWSQAGVIGRSFQFGVNVSL</sequence>
<feature type="domain" description="TonB-dependent receptor plug" evidence="6">
    <location>
        <begin position="77"/>
        <end position="194"/>
    </location>
</feature>
<reference evidence="7 8" key="1">
    <citation type="submission" date="2021-04" db="EMBL/GenBank/DDBJ databases">
        <title>The complete genome sequence of Neokomagataea sp. TBRC 2177.</title>
        <authorList>
            <person name="Charoenyingcharoen P."/>
            <person name="Yukphan P."/>
        </authorList>
    </citation>
    <scope>NUCLEOTIDE SEQUENCE [LARGE SCALE GENOMIC DNA]</scope>
    <source>
        <strain evidence="7 8">TBRC 2177</strain>
    </source>
</reference>
<dbReference type="Gene3D" id="2.40.170.20">
    <property type="entry name" value="TonB-dependent receptor, beta-barrel domain"/>
    <property type="match status" value="1"/>
</dbReference>
<dbReference type="Proteomes" id="UP000677812">
    <property type="component" value="Unassembled WGS sequence"/>
</dbReference>
<dbReference type="Pfam" id="PF00593">
    <property type="entry name" value="TonB_dep_Rec_b-barrel"/>
    <property type="match status" value="1"/>
</dbReference>
<dbReference type="EMBL" id="JAGRQH010000004">
    <property type="protein sequence ID" value="MBR0559954.1"/>
    <property type="molecule type" value="Genomic_DNA"/>
</dbReference>
<evidence type="ECO:0000256" key="2">
    <source>
        <dbReference type="ARBA" id="ARBA00023136"/>
    </source>
</evidence>
<accession>A0ABS5E7U7</accession>
<dbReference type="Gene3D" id="2.170.130.10">
    <property type="entry name" value="TonB-dependent receptor, plug domain"/>
    <property type="match status" value="1"/>
</dbReference>
<gene>
    <name evidence="7" type="ORF">KB213_07805</name>
</gene>
<feature type="domain" description="TonB-dependent receptor-like beta-barrel" evidence="5">
    <location>
        <begin position="435"/>
        <end position="951"/>
    </location>
</feature>
<dbReference type="SUPFAM" id="SSF56935">
    <property type="entry name" value="Porins"/>
    <property type="match status" value="1"/>
</dbReference>
<name>A0ABS5E7U7_9PROT</name>
<dbReference type="InterPro" id="IPR000531">
    <property type="entry name" value="Beta-barrel_TonB"/>
</dbReference>
<evidence type="ECO:0000313" key="7">
    <source>
        <dbReference type="EMBL" id="MBR0559954.1"/>
    </source>
</evidence>
<dbReference type="Pfam" id="PF07715">
    <property type="entry name" value="Plug"/>
    <property type="match status" value="1"/>
</dbReference>
<keyword evidence="4" id="KW-0798">TonB box</keyword>
<evidence type="ECO:0000256" key="4">
    <source>
        <dbReference type="RuleBase" id="RU003357"/>
    </source>
</evidence>
<dbReference type="InterPro" id="IPR036942">
    <property type="entry name" value="Beta-barrel_TonB_sf"/>
</dbReference>
<evidence type="ECO:0000256" key="1">
    <source>
        <dbReference type="ARBA" id="ARBA00004442"/>
    </source>
</evidence>
<evidence type="ECO:0000259" key="5">
    <source>
        <dbReference type="Pfam" id="PF00593"/>
    </source>
</evidence>
<dbReference type="PANTHER" id="PTHR47234">
    <property type="match status" value="1"/>
</dbReference>
<evidence type="ECO:0000256" key="3">
    <source>
        <dbReference type="ARBA" id="ARBA00023237"/>
    </source>
</evidence>
<evidence type="ECO:0000259" key="6">
    <source>
        <dbReference type="Pfam" id="PF07715"/>
    </source>
</evidence>
<organism evidence="7 8">
    <name type="scientific">Neokomagataea anthophila</name>
    <dbReference type="NCBI Taxonomy" id="2826925"/>
    <lineage>
        <taxon>Bacteria</taxon>
        <taxon>Pseudomonadati</taxon>
        <taxon>Pseudomonadota</taxon>
        <taxon>Alphaproteobacteria</taxon>
        <taxon>Acetobacterales</taxon>
        <taxon>Acetobacteraceae</taxon>
        <taxon>Neokomagataea</taxon>
    </lineage>
</organism>
<dbReference type="InterPro" id="IPR012910">
    <property type="entry name" value="Plug_dom"/>
</dbReference>
<comment type="subcellular location">
    <subcellularLocation>
        <location evidence="1 4">Cell outer membrane</location>
    </subcellularLocation>
</comment>
<keyword evidence="7" id="KW-0675">Receptor</keyword>
<proteinExistence type="inferred from homology"/>
<dbReference type="InterPro" id="IPR037066">
    <property type="entry name" value="Plug_dom_sf"/>
</dbReference>
<dbReference type="PANTHER" id="PTHR47234:SF3">
    <property type="entry name" value="SECRETIN_TONB SHORT N-TERMINAL DOMAIN-CONTAINING PROTEIN"/>
    <property type="match status" value="1"/>
</dbReference>
<comment type="caution">
    <text evidence="7">The sequence shown here is derived from an EMBL/GenBank/DDBJ whole genome shotgun (WGS) entry which is preliminary data.</text>
</comment>
<protein>
    <submittedName>
        <fullName evidence="7">TonB-dependent receptor</fullName>
    </submittedName>
</protein>
<evidence type="ECO:0000313" key="8">
    <source>
        <dbReference type="Proteomes" id="UP000677812"/>
    </source>
</evidence>